<protein>
    <submittedName>
        <fullName evidence="3">Phosphotransferase</fullName>
    </submittedName>
</protein>
<dbReference type="Proteomes" id="UP000665043">
    <property type="component" value="Chromosome"/>
</dbReference>
<keyword evidence="1" id="KW-1133">Transmembrane helix</keyword>
<sequence length="307" mass="36457">MEKYIEKFWAEIRSVPKAKNIKKLTKGFSADSKFLIQAEREKYLLCFADKQDYEKKRRQFRLLKKMIEMGVRAPIPVEVGLLDDRKSCYSIYSFLEGEDAREEIPHLSEQNQFVVGEAAGKQLAKIHNLRAPEHIGSWHDRSIAKHYKYLNAYWETGVKIKNEQQIIDFIEEHKHLLKDRPNRFQHDDFHLENIILNNGKLAGIIDFDNYDWGDPYHDFVKMGLFQRETSIPFAIGQLEGYFHGKIPDDFWTLYAVYLAMAMFSSVVWTVRFSPENLEQMLKRLMTVQQEHHYFNLVKPVWYTNRLI</sequence>
<evidence type="ECO:0000259" key="2">
    <source>
        <dbReference type="Pfam" id="PF01636"/>
    </source>
</evidence>
<dbReference type="InterPro" id="IPR011009">
    <property type="entry name" value="Kinase-like_dom_sf"/>
</dbReference>
<keyword evidence="4" id="KW-1185">Reference proteome</keyword>
<dbReference type="Gene3D" id="3.90.1200.10">
    <property type="match status" value="1"/>
</dbReference>
<reference evidence="3 4" key="1">
    <citation type="submission" date="2019-12" db="EMBL/GenBank/DDBJ databases">
        <title>The whole genome sequencing of a strain isolated from a Mars analog, Dalangtan Playa.</title>
        <authorList>
            <person name="Huang T."/>
        </authorList>
    </citation>
    <scope>NUCLEOTIDE SEQUENCE [LARGE SCALE GENOMIC DNA]</scope>
    <source>
        <strain evidence="3 4">DP4-553-S</strain>
    </source>
</reference>
<feature type="transmembrane region" description="Helical" evidence="1">
    <location>
        <begin position="251"/>
        <end position="273"/>
    </location>
</feature>
<name>A0ABX7VWL0_9BACI</name>
<keyword evidence="1" id="KW-0472">Membrane</keyword>
<accession>A0ABX7VWL0</accession>
<organism evidence="3 4">
    <name type="scientific">Sediminibacillus dalangtanensis</name>
    <dbReference type="NCBI Taxonomy" id="2729421"/>
    <lineage>
        <taxon>Bacteria</taxon>
        <taxon>Bacillati</taxon>
        <taxon>Bacillota</taxon>
        <taxon>Bacilli</taxon>
        <taxon>Bacillales</taxon>
        <taxon>Bacillaceae</taxon>
        <taxon>Sediminibacillus</taxon>
    </lineage>
</organism>
<dbReference type="EMBL" id="CP046956">
    <property type="protein sequence ID" value="QTM98996.1"/>
    <property type="molecule type" value="Genomic_DNA"/>
</dbReference>
<evidence type="ECO:0000313" key="4">
    <source>
        <dbReference type="Proteomes" id="UP000665043"/>
    </source>
</evidence>
<dbReference type="InterPro" id="IPR002575">
    <property type="entry name" value="Aminoglycoside_PTrfase"/>
</dbReference>
<dbReference type="RefSeq" id="WP_209368069.1">
    <property type="nucleotide sequence ID" value="NZ_CP046956.1"/>
</dbReference>
<gene>
    <name evidence="3" type="ORF">ERJ70_06575</name>
</gene>
<dbReference type="SUPFAM" id="SSF56112">
    <property type="entry name" value="Protein kinase-like (PK-like)"/>
    <property type="match status" value="1"/>
</dbReference>
<keyword evidence="1" id="KW-0812">Transmembrane</keyword>
<dbReference type="PANTHER" id="PTHR41283:SF1">
    <property type="entry name" value="AMINOGLYCOSIDE PHOSPHOTRANSFERASE DOMAIN-CONTAINING PROTEIN"/>
    <property type="match status" value="1"/>
</dbReference>
<dbReference type="PANTHER" id="PTHR41283">
    <property type="entry name" value="AMINOGLYCOSIDE PHOSPHOTRANSFERASE"/>
    <property type="match status" value="1"/>
</dbReference>
<proteinExistence type="predicted"/>
<evidence type="ECO:0000313" key="3">
    <source>
        <dbReference type="EMBL" id="QTM98996.1"/>
    </source>
</evidence>
<evidence type="ECO:0000256" key="1">
    <source>
        <dbReference type="SAM" id="Phobius"/>
    </source>
</evidence>
<dbReference type="Pfam" id="PF01636">
    <property type="entry name" value="APH"/>
    <property type="match status" value="1"/>
</dbReference>
<feature type="domain" description="Aminoglycoside phosphotransferase" evidence="2">
    <location>
        <begin position="21"/>
        <end position="242"/>
    </location>
</feature>